<organism evidence="7 8">
    <name type="scientific">Steccherinum ochraceum</name>
    <dbReference type="NCBI Taxonomy" id="92696"/>
    <lineage>
        <taxon>Eukaryota</taxon>
        <taxon>Fungi</taxon>
        <taxon>Dikarya</taxon>
        <taxon>Basidiomycota</taxon>
        <taxon>Agaricomycotina</taxon>
        <taxon>Agaricomycetes</taxon>
        <taxon>Polyporales</taxon>
        <taxon>Steccherinaceae</taxon>
        <taxon>Steccherinum</taxon>
    </lineage>
</organism>
<dbReference type="Proteomes" id="UP000292702">
    <property type="component" value="Unassembled WGS sequence"/>
</dbReference>
<evidence type="ECO:0000256" key="2">
    <source>
        <dbReference type="ARBA" id="ARBA00022692"/>
    </source>
</evidence>
<dbReference type="GO" id="GO:0016020">
    <property type="term" value="C:membrane"/>
    <property type="evidence" value="ECO:0007669"/>
    <property type="project" value="UniProtKB-SubCell"/>
</dbReference>
<feature type="compositionally biased region" description="Polar residues" evidence="5">
    <location>
        <begin position="882"/>
        <end position="900"/>
    </location>
</feature>
<dbReference type="EMBL" id="RWJN01000032">
    <property type="protein sequence ID" value="TCD69854.1"/>
    <property type="molecule type" value="Genomic_DNA"/>
</dbReference>
<comment type="subcellular location">
    <subcellularLocation>
        <location evidence="1">Membrane</location>
        <topology evidence="1">Single-pass membrane protein</topology>
    </subcellularLocation>
</comment>
<dbReference type="PRINTS" id="PR01217">
    <property type="entry name" value="PRICHEXTENSN"/>
</dbReference>
<keyword evidence="8" id="KW-1185">Reference proteome</keyword>
<gene>
    <name evidence="7" type="ORF">EIP91_005931</name>
</gene>
<comment type="caution">
    <text evidence="7">The sequence shown here is derived from an EMBL/GenBank/DDBJ whole genome shotgun (WGS) entry which is preliminary data.</text>
</comment>
<feature type="compositionally biased region" description="Polar residues" evidence="5">
    <location>
        <begin position="605"/>
        <end position="628"/>
    </location>
</feature>
<evidence type="ECO:0000256" key="3">
    <source>
        <dbReference type="ARBA" id="ARBA00022989"/>
    </source>
</evidence>
<feature type="compositionally biased region" description="Polar residues" evidence="5">
    <location>
        <begin position="656"/>
        <end position="666"/>
    </location>
</feature>
<evidence type="ECO:0000256" key="5">
    <source>
        <dbReference type="SAM" id="MobiDB-lite"/>
    </source>
</evidence>
<feature type="compositionally biased region" description="Basic and acidic residues" evidence="5">
    <location>
        <begin position="184"/>
        <end position="196"/>
    </location>
</feature>
<dbReference type="OrthoDB" id="3258719at2759"/>
<proteinExistence type="predicted"/>
<feature type="compositionally biased region" description="Pro residues" evidence="5">
    <location>
        <begin position="536"/>
        <end position="565"/>
    </location>
</feature>
<sequence>MTTLNGTGPSAVAGNAGLNTASTASLADMYIVRDELERIKHEFARVQDLHILAIQKAEEEKRETMSRVGKLEEQVAFLMTEIMEMRKGKGRGSPARRSLGSPKVGYEGHGGGSPSRRTEPRKLLASPGSVHSFSSAEERKILASVKEIMSLKNNSAPHQAGDRGSSPEEYERLSNSSKRKSSGKGKEKMVPKKQDAADNTEVLPMHVESSQAARRKTVTPIKRAPAQAQPANEGTAHPLPQASDAKGKGRALPEAYNEEAKVDQGQPPDAVIDSDDDMVVTASEGSSTDDETINWQFSGEGVPKCALQKTEGPFERYELEELFGLETDTLGDLDRFPKLQRPRFRVLLCEKLAFIYDPLMLEAGPDSLIVGWCNPKQKHHMRQYMMDHGREHGECLHTFAHPRQKDGWWYLGYLQWGIYDDIFPIWPTCKRDSERRAFLGTLADSYNHVMPPEEIQERLEDGRLVQFTAHVQRPSDFRKKTKEFIAEELQNPRDDEVRILTLFSLLVLVSHSFVPAYAADPDAPNPATPTDVATPPASPTPPTDTPPANTPPANTPPANTPPVNTPPATTTHVTTPKPPPSSPPSSPPPASTPHNSSPAKPSNPPTDVTTADPPSTTEGSSTSDAISNTDTDTSTPASTSSPSPTSSAAITPGTTLNAGTNANPTHNVADPSATYVVPSGTLPGIVHPTENAQDPGTVAGAASSGSGTSFFDNKGAVAGTFFAVALVVIGLIVAGVSFLKRRRRRYRHEEDEVYFEKYHEPSVQDNHSPTLGSGVGDSSHDLSTQVHARADAYPDRAIHHGWTPEAEYGNPQEYGVEYPPGTAYGNAQAQQAQYQYNGGGGTAYANASQGYLTAARKSPGPHPFADPHNASRAPAAPPVGYSRSTESHYSNQSAYSGTAY</sequence>
<keyword evidence="4 6" id="KW-0472">Membrane</keyword>
<feature type="region of interest" description="Disordered" evidence="5">
    <location>
        <begin position="854"/>
        <end position="900"/>
    </location>
</feature>
<keyword evidence="2 6" id="KW-0812">Transmembrane</keyword>
<dbReference type="AlphaFoldDB" id="A0A4R0S1A7"/>
<feature type="compositionally biased region" description="Low complexity" evidence="5">
    <location>
        <begin position="566"/>
        <end position="575"/>
    </location>
</feature>
<evidence type="ECO:0000256" key="4">
    <source>
        <dbReference type="ARBA" id="ARBA00023136"/>
    </source>
</evidence>
<evidence type="ECO:0000313" key="8">
    <source>
        <dbReference type="Proteomes" id="UP000292702"/>
    </source>
</evidence>
<feature type="compositionally biased region" description="Pro residues" evidence="5">
    <location>
        <begin position="576"/>
        <end position="591"/>
    </location>
</feature>
<reference evidence="7 8" key="1">
    <citation type="submission" date="2018-11" db="EMBL/GenBank/DDBJ databases">
        <title>Genome assembly of Steccherinum ochraceum LE-BIN_3174, the white-rot fungus of the Steccherinaceae family (The Residual Polyporoid clade, Polyporales, Basidiomycota).</title>
        <authorList>
            <person name="Fedorova T.V."/>
            <person name="Glazunova O.A."/>
            <person name="Landesman E.O."/>
            <person name="Moiseenko K.V."/>
            <person name="Psurtseva N.V."/>
            <person name="Savinova O.S."/>
            <person name="Shakhova N.V."/>
            <person name="Tyazhelova T.V."/>
            <person name="Vasina D.V."/>
        </authorList>
    </citation>
    <scope>NUCLEOTIDE SEQUENCE [LARGE SCALE GENOMIC DNA]</scope>
    <source>
        <strain evidence="7 8">LE-BIN_3174</strain>
    </source>
</reference>
<evidence type="ECO:0000313" key="7">
    <source>
        <dbReference type="EMBL" id="TCD69854.1"/>
    </source>
</evidence>
<dbReference type="GO" id="GO:0071944">
    <property type="term" value="C:cell periphery"/>
    <property type="evidence" value="ECO:0007669"/>
    <property type="project" value="UniProtKB-ARBA"/>
</dbReference>
<dbReference type="PANTHER" id="PTHR15549">
    <property type="entry name" value="PAIRED IMMUNOGLOBULIN-LIKE TYPE 2 RECEPTOR"/>
    <property type="match status" value="1"/>
</dbReference>
<keyword evidence="3 6" id="KW-1133">Transmembrane helix</keyword>
<feature type="region of interest" description="Disordered" evidence="5">
    <location>
        <begin position="520"/>
        <end position="704"/>
    </location>
</feature>
<dbReference type="PANTHER" id="PTHR15549:SF30">
    <property type="entry name" value="MID2 DOMAIN-CONTAINING PROTEIN"/>
    <property type="match status" value="1"/>
</dbReference>
<dbReference type="InterPro" id="IPR051694">
    <property type="entry name" value="Immunoregulatory_rcpt-like"/>
</dbReference>
<feature type="region of interest" description="Disordered" evidence="5">
    <location>
        <begin position="86"/>
        <end position="134"/>
    </location>
</feature>
<feature type="region of interest" description="Disordered" evidence="5">
    <location>
        <begin position="759"/>
        <end position="782"/>
    </location>
</feature>
<evidence type="ECO:0000256" key="6">
    <source>
        <dbReference type="SAM" id="Phobius"/>
    </source>
</evidence>
<accession>A0A4R0S1A7</accession>
<evidence type="ECO:0000256" key="1">
    <source>
        <dbReference type="ARBA" id="ARBA00004167"/>
    </source>
</evidence>
<feature type="region of interest" description="Disordered" evidence="5">
    <location>
        <begin position="153"/>
        <end position="252"/>
    </location>
</feature>
<feature type="compositionally biased region" description="Low complexity" evidence="5">
    <location>
        <begin position="629"/>
        <end position="655"/>
    </location>
</feature>
<protein>
    <submittedName>
        <fullName evidence="7">Uncharacterized protein</fullName>
    </submittedName>
</protein>
<feature type="transmembrane region" description="Helical" evidence="6">
    <location>
        <begin position="716"/>
        <end position="739"/>
    </location>
</feature>
<name>A0A4R0S1A7_9APHY</name>